<feature type="domain" description="Helicase ATP-binding" evidence="5">
    <location>
        <begin position="840"/>
        <end position="1137"/>
    </location>
</feature>
<sequence length="2111" mass="233919">MNIRSQTLSFLRDPAAFAQDADDADVWLAGLRDFTIPNLSKDGHYPLRPAQIAAWEGLASIRTGLILGPPGTGKTHLLNWLILGYIHARRAAGLRARVLVTAFTRNAIGNVVDAVAKSTAEHCPGGVDVRFFGNGPAAGLRNDVQHRKVISNDTVGAALGDLGDDAFVLGASVWTVNRLLAASRGGDGFTSDLFDLVCIDEASQMVLSHGLMATAGLRVGGRLIVAGDDRQLPPIRSGREITMGKRELGGSLYGFLKSAAVPEFALDETFRLNKPLASFPENKFYPGSYRSAVPDARLEYRSNWREGLEDWEVAALDPDHPVVVLLHEGPTAATSNPFEVSVISRLTEKFAERVVPESQNGRLAADFWSDRLAIVSPHRAQNNALRNGLPLALRADAFVETVDRIQGKERDAIFLSYCVSDPEFAVTEADFIFAPERLNVAITRARKKLVVLIGRRLLDSVPTDQEQMDKAELLREFAMTAPIRGTALIADGVGARVPIEIRSFGFEDSPAIEPFEPTEDDQASQEDNLPRDLDLLFQAVQQVSLVDPHGSATIGKIQRALARKDNVLPGLAKLHALGYLGLEHRPGSYGHFWRAKPFEKRRRVFDIDVDTVRRTLRDVIARNTAGRSLAFYDNVRKPYAWMDDEGTDRLRPQIDKLQEEGLVAWRVTGTTRLLEWIDKTSDYNSTPLEAPPELDDSDFELLNALEDIEAKRINFGVFEGWTSVVGLADSLGRPRLDVAAALPRLSANGWLMMAGEGRIRSRMAELAREIRYVKQRFENDDADERPFLVRSLKVELRDRDKPDRNVSLRKTIDAFKSELAAPHADCLEALFSMLEDLWGRDPQIAGFQARSLEEISRLWGKGQRAALTIAADTGSGKTEAAILPLIAGAAADYLSGKRGVRAILAYPRVRLATNQAQRIASYLSKFNDQDQMPLLTLGVQIAQVPRSFTSLRDYDVTAGWNDLGGQEFSFPLFNCPQCSSDLTLKADGGKSNSDRISCTSCTWSFDGWIGSKEKLQRTPPAFFLPTTDSLHQWMHDPGYGRIFGDDPDWLPPKVLIADEIHLYSHIHGAQVGYTFQRLAARISLNRPSDPMLMIGMSATLGDPGAAWAKLIGSAQKADLLTPLANEKARNPKGREYFYFVQPEVESRGKDIAGASTSIQSIMCLSHGMRRRTGKAGGFRSLVFLDSIDKVRRLHAAYQDAENQALAKLRIAEFPDDSVTGNERTACCGEPDGCDAFRNGECWYFAANDQAQTSAGGRKVPGSPLSVANQPVFSGSTGRIETLIRSSDIVFTTSSLEVGYDDPDITMVYQHYSPANLASFVQRKGRGGRGADDRPTTAVTLSIYSNRDTWWFRKPREMIEPTGFETPMNPGNFFVRRGHVLAATLDALSRYQRQQGIPINYWNPPPEAMETASQFVEAIFGEHAWRQFEQGSLSTLWDAAIAKIKDRHRNDEARDLRARCEWIPDLLFDTINLPRIVVNVAGKEERPEDVTIGLTTLAPGNASRRYDGTDVVWIPPVNGNEPWFSPADYDAGYRSKPFGEDAKEWLDRLPDDANGLLKDLAPDYFRPGRVTAARLGQMFGATWQSDWSIDGAIARISPAGTDKAKRVRHDSRSSLRGFPIIKKQDSSARSLDAGPLTPWIDQVQFFQGDGMGGQRTGLALAKVYWGADAETKLEDLRLDPVAFTQTFTAPDDQRPMLHGYHVQTEGVSLRLNAAAVDRAVDAELTALDHDEKLKRWRSGQMLRFLIESKATFAGVNSYEAMRGAEIMVSAAADPDLRRKVARLRTFWGDKALRELFEETRTTLLSQHPLLSVQRVNAVATSLSDQRFQKIFQEALSAVSDPAVFRRYLKSLLIHSLTNRIKAAFSQFGGGDERRVIAHARLPIQFKEAQDLEITICEAGAFGDGTARSFVANFPEFQREWVNGFGRCPNAEEDAAFQRFLDNRRHHLAWRELDPNDPTSLAAISTALELGDTPVPSSILRVLFGTETIGSERFSLYDLSDAVQQIEAGFIAQSQRRPTVWELASAAVRQARQEPEGDLGRLLVCYEGLEDAVLEEALSPEGRLTDQVARLNGTLCFDGCRACVHQPSDMMGDNMVESSTSRTMLQRFLCTEA</sequence>
<evidence type="ECO:0000256" key="1">
    <source>
        <dbReference type="ARBA" id="ARBA00022741"/>
    </source>
</evidence>
<dbReference type="Pfam" id="PF13245">
    <property type="entry name" value="AAA_19"/>
    <property type="match status" value="1"/>
</dbReference>
<evidence type="ECO:0000313" key="6">
    <source>
        <dbReference type="EMBL" id="PWE53642.1"/>
    </source>
</evidence>
<gene>
    <name evidence="6" type="ORF">DEM27_24135</name>
</gene>
<dbReference type="InterPro" id="IPR041679">
    <property type="entry name" value="DNA2/NAM7-like_C"/>
</dbReference>
<dbReference type="CDD" id="cd18808">
    <property type="entry name" value="SF1_C_Upf1"/>
    <property type="match status" value="1"/>
</dbReference>
<dbReference type="RefSeq" id="WP_109460810.1">
    <property type="nucleotide sequence ID" value="NZ_QFBC01000014.1"/>
</dbReference>
<keyword evidence="7" id="KW-1185">Reference proteome</keyword>
<dbReference type="PANTHER" id="PTHR43788:SF8">
    <property type="entry name" value="DNA-BINDING PROTEIN SMUBP-2"/>
    <property type="match status" value="1"/>
</dbReference>
<protein>
    <recommendedName>
        <fullName evidence="5">Helicase ATP-binding domain-containing protein</fullName>
    </recommendedName>
</protein>
<evidence type="ECO:0000256" key="4">
    <source>
        <dbReference type="ARBA" id="ARBA00022840"/>
    </source>
</evidence>
<dbReference type="InterPro" id="IPR027417">
    <property type="entry name" value="P-loop_NTPase"/>
</dbReference>
<dbReference type="Proteomes" id="UP000245252">
    <property type="component" value="Unassembled WGS sequence"/>
</dbReference>
<evidence type="ECO:0000313" key="7">
    <source>
        <dbReference type="Proteomes" id="UP000245252"/>
    </source>
</evidence>
<accession>A0A2U2DK06</accession>
<keyword evidence="1" id="KW-0547">Nucleotide-binding</keyword>
<dbReference type="InterPro" id="IPR014001">
    <property type="entry name" value="Helicase_ATP-bd"/>
</dbReference>
<dbReference type="Pfam" id="PF00270">
    <property type="entry name" value="DEAD"/>
    <property type="match status" value="1"/>
</dbReference>
<dbReference type="Gene3D" id="3.40.50.300">
    <property type="entry name" value="P-loop containing nucleotide triphosphate hydrolases"/>
    <property type="match status" value="4"/>
</dbReference>
<dbReference type="OrthoDB" id="9757917at2"/>
<keyword evidence="2" id="KW-0378">Hydrolase</keyword>
<evidence type="ECO:0000256" key="2">
    <source>
        <dbReference type="ARBA" id="ARBA00022801"/>
    </source>
</evidence>
<dbReference type="EMBL" id="QFBC01000014">
    <property type="protein sequence ID" value="PWE53642.1"/>
    <property type="molecule type" value="Genomic_DNA"/>
</dbReference>
<dbReference type="GO" id="GO:0043139">
    <property type="term" value="F:5'-3' DNA helicase activity"/>
    <property type="evidence" value="ECO:0007669"/>
    <property type="project" value="TreeGrafter"/>
</dbReference>
<dbReference type="SUPFAM" id="SSF52540">
    <property type="entry name" value="P-loop containing nucleoside triphosphate hydrolases"/>
    <property type="match status" value="2"/>
</dbReference>
<dbReference type="Pfam" id="PF13087">
    <property type="entry name" value="AAA_12"/>
    <property type="match status" value="1"/>
</dbReference>
<organism evidence="6 7">
    <name type="scientific">Metarhizobium album</name>
    <dbReference type="NCBI Taxonomy" id="2182425"/>
    <lineage>
        <taxon>Bacteria</taxon>
        <taxon>Pseudomonadati</taxon>
        <taxon>Pseudomonadota</taxon>
        <taxon>Alphaproteobacteria</taxon>
        <taxon>Hyphomicrobiales</taxon>
        <taxon>Rhizobiaceae</taxon>
        <taxon>Metarhizobium</taxon>
    </lineage>
</organism>
<dbReference type="GO" id="GO:0005524">
    <property type="term" value="F:ATP binding"/>
    <property type="evidence" value="ECO:0007669"/>
    <property type="project" value="UniProtKB-KW"/>
</dbReference>
<dbReference type="InterPro" id="IPR047187">
    <property type="entry name" value="SF1_C_Upf1"/>
</dbReference>
<dbReference type="InterPro" id="IPR011545">
    <property type="entry name" value="DEAD/DEAH_box_helicase_dom"/>
</dbReference>
<comment type="caution">
    <text evidence="6">The sequence shown here is derived from an EMBL/GenBank/DDBJ whole genome shotgun (WGS) entry which is preliminary data.</text>
</comment>
<reference evidence="6 7" key="1">
    <citation type="submission" date="2018-05" db="EMBL/GenBank/DDBJ databases">
        <title>The draft genome of strain NS-104.</title>
        <authorList>
            <person name="Hang P."/>
            <person name="Jiang J."/>
        </authorList>
    </citation>
    <scope>NUCLEOTIDE SEQUENCE [LARGE SCALE GENOMIC DNA]</scope>
    <source>
        <strain evidence="6 7">NS-104</strain>
    </source>
</reference>
<dbReference type="InterPro" id="IPR050534">
    <property type="entry name" value="Coronavir_polyprotein_1ab"/>
</dbReference>
<proteinExistence type="predicted"/>
<keyword evidence="4" id="KW-0067">ATP-binding</keyword>
<keyword evidence="3" id="KW-0347">Helicase</keyword>
<name>A0A2U2DK06_9HYPH</name>
<evidence type="ECO:0000256" key="3">
    <source>
        <dbReference type="ARBA" id="ARBA00022806"/>
    </source>
</evidence>
<evidence type="ECO:0000259" key="5">
    <source>
        <dbReference type="SMART" id="SM00487"/>
    </source>
</evidence>
<dbReference type="GO" id="GO:0003676">
    <property type="term" value="F:nucleic acid binding"/>
    <property type="evidence" value="ECO:0007669"/>
    <property type="project" value="InterPro"/>
</dbReference>
<dbReference type="GO" id="GO:0016787">
    <property type="term" value="F:hydrolase activity"/>
    <property type="evidence" value="ECO:0007669"/>
    <property type="project" value="UniProtKB-KW"/>
</dbReference>
<dbReference type="PANTHER" id="PTHR43788">
    <property type="entry name" value="DNA2/NAM7 HELICASE FAMILY MEMBER"/>
    <property type="match status" value="1"/>
</dbReference>
<dbReference type="SMART" id="SM00487">
    <property type="entry name" value="DEXDc"/>
    <property type="match status" value="1"/>
</dbReference>